<dbReference type="STRING" id="1198449.ACAM_0509"/>
<dbReference type="InterPro" id="IPR011856">
    <property type="entry name" value="tRNA_endonuc-like_dom_sf"/>
</dbReference>
<dbReference type="InterPro" id="IPR036167">
    <property type="entry name" value="tRNA_intron_Endo_cat-like_sf"/>
</dbReference>
<feature type="transmembrane region" description="Helical" evidence="1">
    <location>
        <begin position="69"/>
        <end position="90"/>
    </location>
</feature>
<protein>
    <submittedName>
        <fullName evidence="4">tRNA splicing endonuclease</fullName>
    </submittedName>
</protein>
<dbReference type="KEGG" id="acj:ACAM_0509"/>
<evidence type="ECO:0000256" key="1">
    <source>
        <dbReference type="SAM" id="Phobius"/>
    </source>
</evidence>
<organism evidence="4 5">
    <name type="scientific">Aeropyrum camini SY1 = JCM 12091</name>
    <dbReference type="NCBI Taxonomy" id="1198449"/>
    <lineage>
        <taxon>Archaea</taxon>
        <taxon>Thermoproteota</taxon>
        <taxon>Thermoprotei</taxon>
        <taxon>Desulfurococcales</taxon>
        <taxon>Desulfurococcaceae</taxon>
        <taxon>Aeropyrum</taxon>
    </lineage>
</organism>
<keyword evidence="4" id="KW-0255">Endonuclease</keyword>
<name>U3TDC6_9CREN</name>
<evidence type="ECO:0000313" key="4">
    <source>
        <dbReference type="EMBL" id="BAN89978.1"/>
    </source>
</evidence>
<dbReference type="AlphaFoldDB" id="U3TDC6"/>
<dbReference type="Pfam" id="PF01974">
    <property type="entry name" value="tRNA_int_endo"/>
    <property type="match status" value="1"/>
</dbReference>
<gene>
    <name evidence="4" type="ORF">ACAM_0509</name>
</gene>
<sequence>MGEDKGEVAACKARARLEGGSVVLEKCFDSGYCRNLERLGYLRDRTLDPLEAAYQASRDMLCLGGIRGWRAAIGVIASLGLSLDTALVYFDLRRKGRKPLAGVRRGTLVYEHGGRVYEVLVLSEGYPLKIGSLVEWSRGASMDNHSPIVAIVDRTGLITYYEARAVRGIQ</sequence>
<dbReference type="GO" id="GO:0006388">
    <property type="term" value="P:tRNA splicing, via endonucleolytic cleavage and ligation"/>
    <property type="evidence" value="ECO:0007669"/>
    <property type="project" value="InterPro"/>
</dbReference>
<keyword evidence="4" id="KW-0540">Nuclease</keyword>
<keyword evidence="1" id="KW-0812">Transmembrane</keyword>
<dbReference type="InterPro" id="IPR055144">
    <property type="entry name" value="SEN2-like_N"/>
</dbReference>
<dbReference type="Gene3D" id="3.40.1170.20">
    <property type="entry name" value="tRNA intron endonuclease, N-terminal domain"/>
    <property type="match status" value="1"/>
</dbReference>
<keyword evidence="1" id="KW-0472">Membrane</keyword>
<dbReference type="EMBL" id="AP012489">
    <property type="protein sequence ID" value="BAN89978.1"/>
    <property type="molecule type" value="Genomic_DNA"/>
</dbReference>
<dbReference type="eggNOG" id="arCOG01701">
    <property type="taxonomic scope" value="Archaea"/>
</dbReference>
<dbReference type="GeneID" id="17109967"/>
<dbReference type="GO" id="GO:0003676">
    <property type="term" value="F:nucleic acid binding"/>
    <property type="evidence" value="ECO:0007669"/>
    <property type="project" value="InterPro"/>
</dbReference>
<accession>U3TDC6</accession>
<feature type="domain" description="tRNA-intron endonuclease SEN2-like N-terminal" evidence="3">
    <location>
        <begin position="11"/>
        <end position="79"/>
    </location>
</feature>
<proteinExistence type="predicted"/>
<dbReference type="RefSeq" id="WP_022541253.1">
    <property type="nucleotide sequence ID" value="NC_022521.1"/>
</dbReference>
<dbReference type="Gene3D" id="3.40.1350.10">
    <property type="match status" value="1"/>
</dbReference>
<feature type="domain" description="tRNA intron endonuclease catalytic" evidence="2">
    <location>
        <begin position="87"/>
        <end position="160"/>
    </location>
</feature>
<keyword evidence="5" id="KW-1185">Reference proteome</keyword>
<dbReference type="InterPro" id="IPR006677">
    <property type="entry name" value="tRNA_intron_Endonuc_cat-like"/>
</dbReference>
<reference evidence="4 5" key="1">
    <citation type="journal article" date="2013" name="Appl. Environ. Microbiol.">
        <title>Variation of the Virus-Related Elements within Syntenic Genomes of the Hyperthermophilic Archaeon Aeropyrum.</title>
        <authorList>
            <person name="Daifuku T."/>
            <person name="Yoshida T."/>
            <person name="Kitamura T."/>
            <person name="Kawaichi S."/>
            <person name="Inoue T."/>
            <person name="Nomura K."/>
            <person name="Yoshida Y."/>
            <person name="Kuno S."/>
            <person name="Sako Y."/>
        </authorList>
    </citation>
    <scope>NUCLEOTIDE SEQUENCE [LARGE SCALE GENOMIC DNA]</scope>
    <source>
        <strain evidence="4 5">SY1</strain>
    </source>
</reference>
<dbReference type="Pfam" id="PF22502">
    <property type="entry name" value="SEN2-like_N"/>
    <property type="match status" value="1"/>
</dbReference>
<keyword evidence="1" id="KW-1133">Transmembrane helix</keyword>
<dbReference type="CDD" id="cd22363">
    <property type="entry name" value="tRNA-intron_lyase_C"/>
    <property type="match status" value="1"/>
</dbReference>
<dbReference type="GO" id="GO:0000213">
    <property type="term" value="F:tRNA-intron lyase activity"/>
    <property type="evidence" value="ECO:0007669"/>
    <property type="project" value="InterPro"/>
</dbReference>
<evidence type="ECO:0000259" key="2">
    <source>
        <dbReference type="Pfam" id="PF01974"/>
    </source>
</evidence>
<evidence type="ECO:0000313" key="5">
    <source>
        <dbReference type="Proteomes" id="UP000016887"/>
    </source>
</evidence>
<dbReference type="SUPFAM" id="SSF53032">
    <property type="entry name" value="tRNA-intron endonuclease catalytic domain-like"/>
    <property type="match status" value="1"/>
</dbReference>
<evidence type="ECO:0000259" key="3">
    <source>
        <dbReference type="Pfam" id="PF22502"/>
    </source>
</evidence>
<keyword evidence="4" id="KW-0378">Hydrolase</keyword>
<dbReference type="Proteomes" id="UP000016887">
    <property type="component" value="Chromosome"/>
</dbReference>